<evidence type="ECO:0000313" key="3">
    <source>
        <dbReference type="EMBL" id="MBB4925027.1"/>
    </source>
</evidence>
<dbReference type="AlphaFoldDB" id="A0A7W7R3Y8"/>
<evidence type="ECO:0000259" key="2">
    <source>
        <dbReference type="Pfam" id="PF19190"/>
    </source>
</evidence>
<proteinExistence type="predicted"/>
<dbReference type="InterPro" id="IPR013783">
    <property type="entry name" value="Ig-like_fold"/>
</dbReference>
<dbReference type="GO" id="GO:0006352">
    <property type="term" value="P:DNA-templated transcription initiation"/>
    <property type="evidence" value="ECO:0007669"/>
    <property type="project" value="InterPro"/>
</dbReference>
<feature type="domain" description="BACON" evidence="2">
    <location>
        <begin position="523"/>
        <end position="573"/>
    </location>
</feature>
<feature type="region of interest" description="Disordered" evidence="1">
    <location>
        <begin position="590"/>
        <end position="721"/>
    </location>
</feature>
<dbReference type="Gene3D" id="2.60.40.10">
    <property type="entry name" value="Immunoglobulins"/>
    <property type="match status" value="1"/>
</dbReference>
<evidence type="ECO:0000313" key="4">
    <source>
        <dbReference type="Proteomes" id="UP000540506"/>
    </source>
</evidence>
<sequence>MNHRLDPAPTFDQLLDGLYTYCLSVLRDQRAALAALAETRALALANADRLTDPGLLRAWLYAVARYACVRHLGTADVRSGGPVIGSAAEPDAEPDAEVVVAEPGPAELPAELAWPTAAGTTAEQREALELAVRHRLTPLEVAAVLGLDATAARQLLAAGSAEVERTGQALRVLATGSCPELTRLGCAGAGAGAGAGAAGDGWVLGPALRRELVGHLVDCPTCRGTAERLAGPATGPARGGPGQAGPALLPLLSAPAQAREVDPVDVLRRAARIASTPSTPPAARRPRAATAAAGPRGRAAVVRFDQRGFPRHRAPSLLDRHRRGGDLHQRTVLVRQRAVTTGVLAAVLSAPLAALWIAHRDTGGAGTAAAVSAVRVADGGTDDPGGGRGTGAAPGAVAVAPIPAPALAGSGGGAGSRGFGGVLPGAASGPTAGTGVAAALVNTGGAASPGVGALGAVGAMGGIGGVDAETLLPELQGVAIAVPAPGAVPLDSPGLHSVPVPPPAPATDAQLTVAAGAYGSRTVLTLTNTGSTPIDWHAVPDCDWLRLSRDAGTLAPGQRITVTVTVDEQRAPSGQWTAEIALPPSEAVVTLQGGRTGTPSDAPAPGSGASASSSAPTVAPSASANPSGVASPSPSETSTPGSSASTAPSSSDRPSANPTSGPSSTASPSARPSSSPTAMPTPVTPPAPPPGTPSATPSADATPSPAPPSVTSNPSSSSATR</sequence>
<keyword evidence="3" id="KW-0804">Transcription</keyword>
<dbReference type="RefSeq" id="WP_184936883.1">
    <property type="nucleotide sequence ID" value="NZ_JACHJV010000001.1"/>
</dbReference>
<name>A0A7W7R3Y8_KITKI</name>
<feature type="compositionally biased region" description="Low complexity" evidence="1">
    <location>
        <begin position="288"/>
        <end position="297"/>
    </location>
</feature>
<gene>
    <name evidence="3" type="ORF">FHR34_004020</name>
</gene>
<dbReference type="EMBL" id="JACHJV010000001">
    <property type="protein sequence ID" value="MBB4925027.1"/>
    <property type="molecule type" value="Genomic_DNA"/>
</dbReference>
<dbReference type="Proteomes" id="UP000540506">
    <property type="component" value="Unassembled WGS sequence"/>
</dbReference>
<dbReference type="GO" id="GO:0003700">
    <property type="term" value="F:DNA-binding transcription factor activity"/>
    <property type="evidence" value="ECO:0007669"/>
    <property type="project" value="InterPro"/>
</dbReference>
<dbReference type="Pfam" id="PF19190">
    <property type="entry name" value="BACON_2"/>
    <property type="match status" value="1"/>
</dbReference>
<feature type="compositionally biased region" description="Pro residues" evidence="1">
    <location>
        <begin position="682"/>
        <end position="692"/>
    </location>
</feature>
<feature type="region of interest" description="Disordered" evidence="1">
    <location>
        <begin position="275"/>
        <end position="297"/>
    </location>
</feature>
<feature type="compositionally biased region" description="Low complexity" evidence="1">
    <location>
        <begin position="599"/>
        <end position="681"/>
    </location>
</feature>
<protein>
    <submittedName>
        <fullName evidence="3">DNA-directed RNA polymerase specialized sigma24 family protein</fullName>
    </submittedName>
</protein>
<reference evidence="3 4" key="1">
    <citation type="submission" date="2020-08" db="EMBL/GenBank/DDBJ databases">
        <title>Sequencing the genomes of 1000 actinobacteria strains.</title>
        <authorList>
            <person name="Klenk H.-P."/>
        </authorList>
    </citation>
    <scope>NUCLEOTIDE SEQUENCE [LARGE SCALE GENOMIC DNA]</scope>
    <source>
        <strain evidence="3 4">DSM 41654</strain>
    </source>
</reference>
<feature type="compositionally biased region" description="Low complexity" evidence="1">
    <location>
        <begin position="693"/>
        <end position="721"/>
    </location>
</feature>
<comment type="caution">
    <text evidence="3">The sequence shown here is derived from an EMBL/GenBank/DDBJ whole genome shotgun (WGS) entry which is preliminary data.</text>
</comment>
<accession>A0A7W7R3Y8</accession>
<dbReference type="InterPro" id="IPR024361">
    <property type="entry name" value="BACON"/>
</dbReference>
<organism evidence="3 4">
    <name type="scientific">Kitasatospora kifunensis</name>
    <name type="common">Streptomyces kifunensis</name>
    <dbReference type="NCBI Taxonomy" id="58351"/>
    <lineage>
        <taxon>Bacteria</taxon>
        <taxon>Bacillati</taxon>
        <taxon>Actinomycetota</taxon>
        <taxon>Actinomycetes</taxon>
        <taxon>Kitasatosporales</taxon>
        <taxon>Streptomycetaceae</taxon>
        <taxon>Kitasatospora</taxon>
    </lineage>
</organism>
<dbReference type="GO" id="GO:0000428">
    <property type="term" value="C:DNA-directed RNA polymerase complex"/>
    <property type="evidence" value="ECO:0007669"/>
    <property type="project" value="UniProtKB-KW"/>
</dbReference>
<dbReference type="SUPFAM" id="SSF88946">
    <property type="entry name" value="Sigma2 domain of RNA polymerase sigma factors"/>
    <property type="match status" value="1"/>
</dbReference>
<evidence type="ECO:0000256" key="1">
    <source>
        <dbReference type="SAM" id="MobiDB-lite"/>
    </source>
</evidence>
<keyword evidence="4" id="KW-1185">Reference proteome</keyword>
<dbReference type="Gene3D" id="1.10.1740.10">
    <property type="match status" value="1"/>
</dbReference>
<dbReference type="GO" id="GO:0005975">
    <property type="term" value="P:carbohydrate metabolic process"/>
    <property type="evidence" value="ECO:0007669"/>
    <property type="project" value="UniProtKB-ARBA"/>
</dbReference>
<dbReference type="InterPro" id="IPR013325">
    <property type="entry name" value="RNA_pol_sigma_r2"/>
</dbReference>
<keyword evidence="3" id="KW-0240">DNA-directed RNA polymerase</keyword>